<dbReference type="EMBL" id="JBHUIP010000016">
    <property type="protein sequence ID" value="MFD2265474.1"/>
    <property type="molecule type" value="Genomic_DNA"/>
</dbReference>
<gene>
    <name evidence="2" type="ORF">ACFSM5_21410</name>
</gene>
<keyword evidence="3" id="KW-1185">Reference proteome</keyword>
<organism evidence="2 3">
    <name type="scientific">Lacibacterium aquatile</name>
    <dbReference type="NCBI Taxonomy" id="1168082"/>
    <lineage>
        <taxon>Bacteria</taxon>
        <taxon>Pseudomonadati</taxon>
        <taxon>Pseudomonadota</taxon>
        <taxon>Alphaproteobacteria</taxon>
        <taxon>Rhodospirillales</taxon>
        <taxon>Rhodospirillaceae</taxon>
    </lineage>
</organism>
<proteinExistence type="predicted"/>
<name>A0ABW5DWV5_9PROT</name>
<feature type="transmembrane region" description="Helical" evidence="1">
    <location>
        <begin position="7"/>
        <end position="25"/>
    </location>
</feature>
<reference evidence="3" key="1">
    <citation type="journal article" date="2019" name="Int. J. Syst. Evol. Microbiol.">
        <title>The Global Catalogue of Microorganisms (GCM) 10K type strain sequencing project: providing services to taxonomists for standard genome sequencing and annotation.</title>
        <authorList>
            <consortium name="The Broad Institute Genomics Platform"/>
            <consortium name="The Broad Institute Genome Sequencing Center for Infectious Disease"/>
            <person name="Wu L."/>
            <person name="Ma J."/>
        </authorList>
    </citation>
    <scope>NUCLEOTIDE SEQUENCE [LARGE SCALE GENOMIC DNA]</scope>
    <source>
        <strain evidence="3">CGMCC 1.19062</strain>
    </source>
</reference>
<protein>
    <recommendedName>
        <fullName evidence="4">DUF1648 domain-containing protein</fullName>
    </recommendedName>
</protein>
<keyword evidence="1" id="KW-0812">Transmembrane</keyword>
<evidence type="ECO:0008006" key="4">
    <source>
        <dbReference type="Google" id="ProtNLM"/>
    </source>
</evidence>
<feature type="transmembrane region" description="Helical" evidence="1">
    <location>
        <begin position="46"/>
        <end position="72"/>
    </location>
</feature>
<keyword evidence="1" id="KW-0472">Membrane</keyword>
<evidence type="ECO:0000313" key="2">
    <source>
        <dbReference type="EMBL" id="MFD2265474.1"/>
    </source>
</evidence>
<keyword evidence="1" id="KW-1133">Transmembrane helix</keyword>
<evidence type="ECO:0000313" key="3">
    <source>
        <dbReference type="Proteomes" id="UP001597295"/>
    </source>
</evidence>
<sequence>MKGIGDSLQWTGAVWAGLLAILYIAMMRSPLMMEAHWIDNYRLGTVYPYVMDITCLLPLAPGLAVWGIGLWLGERRLLLPMAFIVTAAYSLIAFYALAMAAILITKSYRDRYPPPPVRHWGWGPR</sequence>
<accession>A0ABW5DWV5</accession>
<dbReference type="RefSeq" id="WP_379878852.1">
    <property type="nucleotide sequence ID" value="NZ_JBHUIP010000016.1"/>
</dbReference>
<comment type="caution">
    <text evidence="2">The sequence shown here is derived from an EMBL/GenBank/DDBJ whole genome shotgun (WGS) entry which is preliminary data.</text>
</comment>
<dbReference type="Proteomes" id="UP001597295">
    <property type="component" value="Unassembled WGS sequence"/>
</dbReference>
<evidence type="ECO:0000256" key="1">
    <source>
        <dbReference type="SAM" id="Phobius"/>
    </source>
</evidence>
<feature type="transmembrane region" description="Helical" evidence="1">
    <location>
        <begin position="78"/>
        <end position="104"/>
    </location>
</feature>